<name>A0A6L9QEI1_9ACTN</name>
<evidence type="ECO:0000256" key="1">
    <source>
        <dbReference type="SAM" id="MobiDB-lite"/>
    </source>
</evidence>
<proteinExistence type="predicted"/>
<dbReference type="EMBL" id="JAAGLI010000351">
    <property type="protein sequence ID" value="NEA23665.1"/>
    <property type="molecule type" value="Genomic_DNA"/>
</dbReference>
<feature type="compositionally biased region" description="Low complexity" evidence="1">
    <location>
        <begin position="22"/>
        <end position="32"/>
    </location>
</feature>
<protein>
    <recommendedName>
        <fullName evidence="4">Lipoprotein</fullName>
    </recommendedName>
</protein>
<evidence type="ECO:0000313" key="3">
    <source>
        <dbReference type="Proteomes" id="UP000475532"/>
    </source>
</evidence>
<comment type="caution">
    <text evidence="2">The sequence shown here is derived from an EMBL/GenBank/DDBJ whole genome shotgun (WGS) entry which is preliminary data.</text>
</comment>
<organism evidence="2 3">
    <name type="scientific">Actinomadura bangladeshensis</name>
    <dbReference type="NCBI Taxonomy" id="453573"/>
    <lineage>
        <taxon>Bacteria</taxon>
        <taxon>Bacillati</taxon>
        <taxon>Actinomycetota</taxon>
        <taxon>Actinomycetes</taxon>
        <taxon>Streptosporangiales</taxon>
        <taxon>Thermomonosporaceae</taxon>
        <taxon>Actinomadura</taxon>
    </lineage>
</organism>
<gene>
    <name evidence="2" type="ORF">G3I70_14345</name>
</gene>
<reference evidence="2 3" key="1">
    <citation type="submission" date="2020-01" db="EMBL/GenBank/DDBJ databases">
        <title>Insect and environment-associated Actinomycetes.</title>
        <authorList>
            <person name="Currrie C."/>
            <person name="Chevrette M."/>
            <person name="Carlson C."/>
            <person name="Stubbendieck R."/>
            <person name="Wendt-Pienkowski E."/>
        </authorList>
    </citation>
    <scope>NUCLEOTIDE SEQUENCE [LARGE SCALE GENOMIC DNA]</scope>
    <source>
        <strain evidence="2 3">SID10258</strain>
    </source>
</reference>
<accession>A0A6L9QEI1</accession>
<evidence type="ECO:0000313" key="2">
    <source>
        <dbReference type="EMBL" id="NEA23665.1"/>
    </source>
</evidence>
<sequence>MALSSAVLGGGCSSGGDDAAGETKSAAASAPAVPDGWRKIESREVGLSIAVPQRWIKVDVNAGEIAESLRKAGVSGASAEAIERGAAQLEGKTLLYVVDTAGASGGYINNISGLCGPNGGVTAEQLELVTKAGLARMGAEDIESSTLTIGGMPAVKVGYTVKAAIAARAVQVRVLVPGDRVCGVTFGMKPGEEIKELDEIAKTIRPLP</sequence>
<dbReference type="AlphaFoldDB" id="A0A6L9QEI1"/>
<evidence type="ECO:0008006" key="4">
    <source>
        <dbReference type="Google" id="ProtNLM"/>
    </source>
</evidence>
<feature type="region of interest" description="Disordered" evidence="1">
    <location>
        <begin position="1"/>
        <end position="33"/>
    </location>
</feature>
<dbReference type="Proteomes" id="UP000475532">
    <property type="component" value="Unassembled WGS sequence"/>
</dbReference>
<dbReference type="RefSeq" id="WP_163056261.1">
    <property type="nucleotide sequence ID" value="NZ_JAAGLI010000351.1"/>
</dbReference>